<dbReference type="KEGG" id="mhey:H2LOC_012540"/>
<name>A0A6B8KDE3_9HYPH</name>
<evidence type="ECO:0000313" key="2">
    <source>
        <dbReference type="EMBL" id="QGM46454.1"/>
    </source>
</evidence>
<gene>
    <name evidence="2" type="ORF">H2LOC_012540</name>
</gene>
<proteinExistence type="predicted"/>
<dbReference type="InterPro" id="IPR009367">
    <property type="entry name" value="Elm1-like"/>
</dbReference>
<reference evidence="2 3" key="1">
    <citation type="submission" date="2019-11" db="EMBL/GenBank/DDBJ databases">
        <title>The genome sequence of Methylocystis heyeri.</title>
        <authorList>
            <person name="Oshkin I.Y."/>
            <person name="Miroshnikov K."/>
            <person name="Dedysh S.N."/>
        </authorList>
    </citation>
    <scope>NUCLEOTIDE SEQUENCE [LARGE SCALE GENOMIC DNA]</scope>
    <source>
        <strain evidence="2 3">H2</strain>
    </source>
</reference>
<dbReference type="Pfam" id="PF06258">
    <property type="entry name" value="Mito_fiss_Elm1"/>
    <property type="match status" value="1"/>
</dbReference>
<keyword evidence="3" id="KW-1185">Reference proteome</keyword>
<organism evidence="2 3">
    <name type="scientific">Methylocystis heyeri</name>
    <dbReference type="NCBI Taxonomy" id="391905"/>
    <lineage>
        <taxon>Bacteria</taxon>
        <taxon>Pseudomonadati</taxon>
        <taxon>Pseudomonadota</taxon>
        <taxon>Alphaproteobacteria</taxon>
        <taxon>Hyphomicrobiales</taxon>
        <taxon>Methylocystaceae</taxon>
        <taxon>Methylocystis</taxon>
    </lineage>
</organism>
<evidence type="ECO:0000256" key="1">
    <source>
        <dbReference type="SAM" id="MobiDB-lite"/>
    </source>
</evidence>
<dbReference type="AlphaFoldDB" id="A0A6B8KDE3"/>
<dbReference type="EMBL" id="CP046052">
    <property type="protein sequence ID" value="QGM46454.1"/>
    <property type="molecule type" value="Genomic_DNA"/>
</dbReference>
<dbReference type="OrthoDB" id="272235at2"/>
<evidence type="ECO:0008006" key="4">
    <source>
        <dbReference type="Google" id="ProtNLM"/>
    </source>
</evidence>
<protein>
    <recommendedName>
        <fullName evidence="4">Nucleoside-diphosphate sugar epimerase</fullName>
    </recommendedName>
</protein>
<dbReference type="PANTHER" id="PTHR33986">
    <property type="entry name" value="OS02G0535700 PROTEIN"/>
    <property type="match status" value="1"/>
</dbReference>
<dbReference type="Proteomes" id="UP000309061">
    <property type="component" value="Chromosome"/>
</dbReference>
<sequence length="365" mass="39273">MSGPGSGGGALVAVQPLSIKLRILSDGLAGHEAQTLGVAEALGLVPEIRRVNPRLPFAALAPFGPIDPRESPRFPGSPVGPPWPDMAFASGRRTLPYLRRLKRESGRRVFTVYFNAPANGRTAADLIIAPMHDGLFGRNVATPLTPPNRISAERLASARRTPDPRVASLQKPRAALLIGGDNRHFRFRPPDAMALADIVRALFAQGYSVMATASRRTPRFVAEAAEAALREGGGWLWDGEGENPYLSMLASADVVVVTADSVNMVGEAAATGAPVYIFAPIGGHRKIADYLARLERLGAVRPWRGVVESWRHEPVNSTDSIAASILKAYEIFRGLTPPLPPMRDDEDEEDVEDGEDDDCDAGHND</sequence>
<dbReference type="RefSeq" id="WP_154331658.1">
    <property type="nucleotide sequence ID" value="NZ_CP046052.1"/>
</dbReference>
<dbReference type="PANTHER" id="PTHR33986:SF15">
    <property type="entry name" value="MITOCHONDRIAL FISSION PROTEIN ELM1"/>
    <property type="match status" value="1"/>
</dbReference>
<evidence type="ECO:0000313" key="3">
    <source>
        <dbReference type="Proteomes" id="UP000309061"/>
    </source>
</evidence>
<accession>A0A6B8KDE3</accession>
<feature type="region of interest" description="Disordered" evidence="1">
    <location>
        <begin position="337"/>
        <end position="365"/>
    </location>
</feature>
<feature type="compositionally biased region" description="Acidic residues" evidence="1">
    <location>
        <begin position="344"/>
        <end position="359"/>
    </location>
</feature>